<organism evidence="3 4">
    <name type="scientific">Tenacibaculum geojense</name>
    <dbReference type="NCBI Taxonomy" id="915352"/>
    <lineage>
        <taxon>Bacteria</taxon>
        <taxon>Pseudomonadati</taxon>
        <taxon>Bacteroidota</taxon>
        <taxon>Flavobacteriia</taxon>
        <taxon>Flavobacteriales</taxon>
        <taxon>Flavobacteriaceae</taxon>
        <taxon>Tenacibaculum</taxon>
    </lineage>
</organism>
<feature type="chain" id="PRO_5045890018" evidence="1">
    <location>
        <begin position="19"/>
        <end position="132"/>
    </location>
</feature>
<feature type="signal peptide" evidence="1">
    <location>
        <begin position="1"/>
        <end position="18"/>
    </location>
</feature>
<reference evidence="4" key="1">
    <citation type="journal article" date="2019" name="Int. J. Syst. Evol. Microbiol.">
        <title>The Global Catalogue of Microorganisms (GCM) 10K type strain sequencing project: providing services to taxonomists for standard genome sequencing and annotation.</title>
        <authorList>
            <consortium name="The Broad Institute Genomics Platform"/>
            <consortium name="The Broad Institute Genome Sequencing Center for Infectious Disease"/>
            <person name="Wu L."/>
            <person name="Ma J."/>
        </authorList>
    </citation>
    <scope>NUCLEOTIDE SEQUENCE [LARGE SCALE GENOMIC DNA]</scope>
    <source>
        <strain evidence="4">CCUG 60527</strain>
    </source>
</reference>
<name>A0ABW3JUY5_9FLAO</name>
<evidence type="ECO:0000259" key="2">
    <source>
        <dbReference type="Pfam" id="PF13648"/>
    </source>
</evidence>
<comment type="caution">
    <text evidence="3">The sequence shown here is derived from an EMBL/GenBank/DDBJ whole genome shotgun (WGS) entry which is preliminary data.</text>
</comment>
<gene>
    <name evidence="3" type="ORF">ACFQ1U_12585</name>
</gene>
<dbReference type="PROSITE" id="PS51257">
    <property type="entry name" value="PROKAR_LIPOPROTEIN"/>
    <property type="match status" value="1"/>
</dbReference>
<dbReference type="Proteomes" id="UP001597062">
    <property type="component" value="Unassembled WGS sequence"/>
</dbReference>
<sequence length="132" mass="15133">MKKIVLFLVAITSLLSCSSDDGNEQNQATQDPIIGTWNFDKNNTVDVSDCLKQTTYVFNADGTYTYTQYNLDNSNNCVENTDQSFYGTWQKNDDGTYYRHKHGYTSGTNLSITFENHNSTMIIENRYSYVKN</sequence>
<evidence type="ECO:0000313" key="4">
    <source>
        <dbReference type="Proteomes" id="UP001597062"/>
    </source>
</evidence>
<dbReference type="InterPro" id="IPR024311">
    <property type="entry name" value="Lipocalin-like"/>
</dbReference>
<dbReference type="EMBL" id="JBHTJR010000054">
    <property type="protein sequence ID" value="MFD0994045.1"/>
    <property type="molecule type" value="Genomic_DNA"/>
</dbReference>
<proteinExistence type="predicted"/>
<protein>
    <submittedName>
        <fullName evidence="3">Lipocalin family protein</fullName>
    </submittedName>
</protein>
<keyword evidence="4" id="KW-1185">Reference proteome</keyword>
<dbReference type="Pfam" id="PF13648">
    <property type="entry name" value="Lipocalin_4"/>
    <property type="match status" value="1"/>
</dbReference>
<evidence type="ECO:0000256" key="1">
    <source>
        <dbReference type="SAM" id="SignalP"/>
    </source>
</evidence>
<feature type="domain" description="Lipocalin-like" evidence="2">
    <location>
        <begin position="33"/>
        <end position="113"/>
    </location>
</feature>
<dbReference type="RefSeq" id="WP_386108924.1">
    <property type="nucleotide sequence ID" value="NZ_JBHTJR010000054.1"/>
</dbReference>
<evidence type="ECO:0000313" key="3">
    <source>
        <dbReference type="EMBL" id="MFD0994045.1"/>
    </source>
</evidence>
<accession>A0ABW3JUY5</accession>
<keyword evidence="1" id="KW-0732">Signal</keyword>